<dbReference type="OMA" id="VKTHVFH"/>
<dbReference type="STRING" id="36022.A0A1V2L897"/>
<accession>A0A1V2L897</accession>
<evidence type="ECO:0000256" key="1">
    <source>
        <dbReference type="ARBA" id="ARBA00022741"/>
    </source>
</evidence>
<sequence length="537" mass="61017">MSAILESDDDGDLTTVLSGAELIQPPKLPGNYSARTQKRWSSSSRRDSAGSSTDMDGVHAYLSPNHIFPAQLYSTESGRLFHAGKVLICLVGLPARGKTRLSVSLTRYLRWLGVKTHPFHVSDYRRKVYTNFEEDVPEDYFSAAPSSAEGIKVRQKVLNKCLHDIASFFEKDRGQVAIYDALNITKKDRSDIHDLFSSKNIKVLFIESIVDDDMLIHKNVSNAAASPDYEGWDPKLAKADYLKRINANAPIYEQMNTDGTEAHLRYIKFINFGERLVTNNSQYGYLINRIVFFLMNSRVKTGCVYFARCGKSDLDKYVDDEVLNDEGLAFSETLAKTLLDTIAERKKQRLLESPSTTPANSSSDTLNNLSKHGFRQPPTADGSADDSFVVWTATRKRTSATANPFRKRGITVRERYQLNQLNPGIIADMDEEQIKTEFAEEFSQDLKDPYHHRYPRAESYHDLAVRMEPLLLEMERMSGDILIIAHESSLRVLYGYLMACSCYEIPSLQFPRNEIVEISYTPYENHSRRITIEGFDQ</sequence>
<dbReference type="SMART" id="SM00855">
    <property type="entry name" value="PGAM"/>
    <property type="match status" value="1"/>
</dbReference>
<name>A0A1V2L897_CYBFA</name>
<dbReference type="GO" id="GO:0006000">
    <property type="term" value="P:fructose metabolic process"/>
    <property type="evidence" value="ECO:0007669"/>
    <property type="project" value="InterPro"/>
</dbReference>
<keyword evidence="2" id="KW-0067">ATP-binding</keyword>
<dbReference type="AlphaFoldDB" id="A0A1V2L897"/>
<dbReference type="SUPFAM" id="SSF52540">
    <property type="entry name" value="P-loop containing nucleoside triphosphate hydrolases"/>
    <property type="match status" value="1"/>
</dbReference>
<protein>
    <submittedName>
        <fullName evidence="5">Fructose-2,6-bisphosphatase</fullName>
    </submittedName>
</protein>
<keyword evidence="1" id="KW-0547">Nucleotide-binding</keyword>
<dbReference type="Proteomes" id="UP000189513">
    <property type="component" value="Unassembled WGS sequence"/>
</dbReference>
<dbReference type="Gene3D" id="3.40.50.300">
    <property type="entry name" value="P-loop containing nucleotide triphosphate hydrolases"/>
    <property type="match status" value="1"/>
</dbReference>
<dbReference type="SUPFAM" id="SSF53254">
    <property type="entry name" value="Phosphoglycerate mutase-like"/>
    <property type="match status" value="1"/>
</dbReference>
<evidence type="ECO:0000256" key="3">
    <source>
        <dbReference type="SAM" id="MobiDB-lite"/>
    </source>
</evidence>
<dbReference type="Pfam" id="PF01591">
    <property type="entry name" value="6PF2K"/>
    <property type="match status" value="1"/>
</dbReference>
<dbReference type="GO" id="GO:0005524">
    <property type="term" value="F:ATP binding"/>
    <property type="evidence" value="ECO:0007669"/>
    <property type="project" value="UniProtKB-KW"/>
</dbReference>
<dbReference type="Gene3D" id="3.40.50.1240">
    <property type="entry name" value="Phosphoglycerate mutase-like"/>
    <property type="match status" value="1"/>
</dbReference>
<dbReference type="FunFam" id="3.40.50.300:FF:000644">
    <property type="entry name" value="GpmB, Fructose-2,6-bisphosphatase"/>
    <property type="match status" value="1"/>
</dbReference>
<dbReference type="EMBL" id="MPUK01000004">
    <property type="protein sequence ID" value="ONH67835.1"/>
    <property type="molecule type" value="Genomic_DNA"/>
</dbReference>
<dbReference type="PIRSF" id="PIRSF000709">
    <property type="entry name" value="6PFK_2-Ptase"/>
    <property type="match status" value="1"/>
</dbReference>
<dbReference type="GO" id="GO:0003873">
    <property type="term" value="F:6-phosphofructo-2-kinase activity"/>
    <property type="evidence" value="ECO:0007669"/>
    <property type="project" value="InterPro"/>
</dbReference>
<dbReference type="VEuPathDB" id="FungiDB:BON22_2579"/>
<dbReference type="Pfam" id="PF00300">
    <property type="entry name" value="His_Phos_1"/>
    <property type="match status" value="1"/>
</dbReference>
<feature type="compositionally biased region" description="Polar residues" evidence="3">
    <location>
        <begin position="353"/>
        <end position="370"/>
    </location>
</feature>
<dbReference type="InterPro" id="IPR027417">
    <property type="entry name" value="P-loop_NTPase"/>
</dbReference>
<dbReference type="GO" id="GO:0005829">
    <property type="term" value="C:cytosol"/>
    <property type="evidence" value="ECO:0007669"/>
    <property type="project" value="TreeGrafter"/>
</dbReference>
<dbReference type="GO" id="GO:0006003">
    <property type="term" value="P:fructose 2,6-bisphosphate metabolic process"/>
    <property type="evidence" value="ECO:0007669"/>
    <property type="project" value="InterPro"/>
</dbReference>
<evidence type="ECO:0000256" key="2">
    <source>
        <dbReference type="ARBA" id="ARBA00022840"/>
    </source>
</evidence>
<evidence type="ECO:0000313" key="5">
    <source>
        <dbReference type="EMBL" id="ONH67835.1"/>
    </source>
</evidence>
<dbReference type="InterPro" id="IPR003094">
    <property type="entry name" value="6Pfruct_kin"/>
</dbReference>
<proteinExistence type="predicted"/>
<dbReference type="InterPro" id="IPR013078">
    <property type="entry name" value="His_Pase_superF_clade-1"/>
</dbReference>
<dbReference type="PANTHER" id="PTHR10606">
    <property type="entry name" value="6-PHOSPHOFRUCTO-2-KINASE/FRUCTOSE-2,6-BISPHOSPHATASE"/>
    <property type="match status" value="1"/>
</dbReference>
<dbReference type="GO" id="GO:0004331">
    <property type="term" value="F:fructose-2,6-bisphosphate 2-phosphatase activity"/>
    <property type="evidence" value="ECO:0007669"/>
    <property type="project" value="TreeGrafter"/>
</dbReference>
<dbReference type="PRINTS" id="PR00991">
    <property type="entry name" value="6PFRUCTKNASE"/>
</dbReference>
<dbReference type="InterPro" id="IPR029033">
    <property type="entry name" value="His_PPase_superfam"/>
</dbReference>
<evidence type="ECO:0000313" key="6">
    <source>
        <dbReference type="Proteomes" id="UP000189513"/>
    </source>
</evidence>
<comment type="caution">
    <text evidence="5">The sequence shown here is derived from an EMBL/GenBank/DDBJ whole genome shotgun (WGS) entry which is preliminary data.</text>
</comment>
<organism evidence="5 6">
    <name type="scientific">Cyberlindnera fabianii</name>
    <name type="common">Yeast</name>
    <name type="synonym">Hansenula fabianii</name>
    <dbReference type="NCBI Taxonomy" id="36022"/>
    <lineage>
        <taxon>Eukaryota</taxon>
        <taxon>Fungi</taxon>
        <taxon>Dikarya</taxon>
        <taxon>Ascomycota</taxon>
        <taxon>Saccharomycotina</taxon>
        <taxon>Saccharomycetes</taxon>
        <taxon>Phaffomycetales</taxon>
        <taxon>Phaffomycetaceae</taxon>
        <taxon>Cyberlindnera</taxon>
    </lineage>
</organism>
<reference evidence="6" key="1">
    <citation type="journal article" date="2017" name="Genome Announc.">
        <title>Genome sequences of Cyberlindnera fabianii 65, Pichia kudriavzevii 129, and Saccharomyces cerevisiae 131 isolated from fermented masau fruits in Zimbabwe.</title>
        <authorList>
            <person name="van Rijswijck I.M.H."/>
            <person name="Derks M.F.L."/>
            <person name="Abee T."/>
            <person name="de Ridder D."/>
            <person name="Smid E.J."/>
        </authorList>
    </citation>
    <scope>NUCLEOTIDE SEQUENCE [LARGE SCALE GENOMIC DNA]</scope>
    <source>
        <strain evidence="6">65</strain>
    </source>
</reference>
<evidence type="ECO:0000259" key="4">
    <source>
        <dbReference type="Pfam" id="PF01591"/>
    </source>
</evidence>
<dbReference type="PANTHER" id="PTHR10606:SF39">
    <property type="entry name" value="6-PHOSPHOFRUCTO-2-KINASE_FRUCTOSE-2,6-BISPHOSPHATASE YLR345W-RELATED"/>
    <property type="match status" value="1"/>
</dbReference>
<feature type="region of interest" description="Disordered" evidence="3">
    <location>
        <begin position="27"/>
        <end position="55"/>
    </location>
</feature>
<gene>
    <name evidence="5" type="ORF">BON22_2579</name>
</gene>
<dbReference type="InterPro" id="IPR013079">
    <property type="entry name" value="6Phosfructo_kin"/>
</dbReference>
<feature type="region of interest" description="Disordered" evidence="3">
    <location>
        <begin position="349"/>
        <end position="384"/>
    </location>
</feature>
<keyword evidence="6" id="KW-1185">Reference proteome</keyword>
<feature type="domain" description="6-phosphofructo-2-kinase" evidence="4">
    <location>
        <begin position="76"/>
        <end position="300"/>
    </location>
</feature>